<dbReference type="AlphaFoldDB" id="A0A069AX93"/>
<dbReference type="EMBL" id="LK933127">
    <property type="protein sequence ID" value="CDT37526.1"/>
    <property type="molecule type" value="Genomic_DNA"/>
</dbReference>
<dbReference type="InterPro" id="IPR001227">
    <property type="entry name" value="Ac_transferase_dom_sf"/>
</dbReference>
<keyword evidence="2 4" id="KW-0012">Acyltransferase</keyword>
<sequence>MGKVALVFPGQGAQYVGMAKDLYENNTVAKSVIDEASDALNMDLKNLMFNGNEEELSKTENTQPAMVTHSVAVLKAVQAQIDLKYNACLGLSLGEYSALVAADAIDFKDAVCLVKKRGKFMQETVPAGVGAMAAILGLDRNVLENVVKDIQGGIVEVANYNSPGQIVISGENEKIEEAMVKCKEAGAKRAVKLNVSGPFHSSMLKEAGVKLASELEKVNITKPKVDVVANVNADYYKNEGKDLLIKQVSSSVLWEDSIERLLNDGYDTFIEMGPGKTLKAFIKKIASNKKANVNIYNIDGIDSLNEFVQNYRNGEI</sequence>
<protein>
    <recommendedName>
        <fullName evidence="4">Malonyl CoA-acyl carrier protein transacylase</fullName>
        <ecNumber evidence="4">2.3.1.39</ecNumber>
    </recommendedName>
</protein>
<name>A0A069AX93_CLODI</name>
<dbReference type="InterPro" id="IPR016036">
    <property type="entry name" value="Malonyl_transacylase_ACP-bd"/>
</dbReference>
<dbReference type="PANTHER" id="PTHR42681:SF1">
    <property type="entry name" value="MALONYL-COA-ACYL CARRIER PROTEIN TRANSACYLASE, MITOCHONDRIAL"/>
    <property type="match status" value="1"/>
</dbReference>
<evidence type="ECO:0000256" key="3">
    <source>
        <dbReference type="ARBA" id="ARBA00048462"/>
    </source>
</evidence>
<accession>A0A069AX93</accession>
<dbReference type="InterPro" id="IPR050858">
    <property type="entry name" value="Mal-CoA-ACP_Trans/PKS_FabD"/>
</dbReference>
<evidence type="ECO:0000256" key="2">
    <source>
        <dbReference type="ARBA" id="ARBA00023315"/>
    </source>
</evidence>
<dbReference type="SUPFAM" id="SSF52151">
    <property type="entry name" value="FabD/lysophospholipase-like"/>
    <property type="match status" value="1"/>
</dbReference>
<dbReference type="InterPro" id="IPR004410">
    <property type="entry name" value="Malonyl_CoA-ACP_transAc_FabD"/>
</dbReference>
<feature type="domain" description="Malonyl-CoA:ACP transacylase (MAT)" evidence="6">
    <location>
        <begin position="7"/>
        <end position="306"/>
    </location>
</feature>
<dbReference type="SMART" id="SM00827">
    <property type="entry name" value="PKS_AT"/>
    <property type="match status" value="1"/>
</dbReference>
<dbReference type="RefSeq" id="WP_003438101.1">
    <property type="nucleotide sequence ID" value="NZ_BAABSG010000006.1"/>
</dbReference>
<dbReference type="EC" id="2.3.1.39" evidence="4"/>
<evidence type="ECO:0000313" key="7">
    <source>
        <dbReference type="EMBL" id="CDS85885.1"/>
    </source>
</evidence>
<dbReference type="NCBIfam" id="TIGR00128">
    <property type="entry name" value="fabD"/>
    <property type="match status" value="1"/>
</dbReference>
<evidence type="ECO:0000256" key="5">
    <source>
        <dbReference type="PIRSR" id="PIRSR000446-1"/>
    </source>
</evidence>
<dbReference type="InterPro" id="IPR024925">
    <property type="entry name" value="Malonyl_CoA-ACP_transAc"/>
</dbReference>
<keyword evidence="1 4" id="KW-0808">Transferase</keyword>
<feature type="active site" evidence="5">
    <location>
        <position position="92"/>
    </location>
</feature>
<dbReference type="GO" id="GO:0006633">
    <property type="term" value="P:fatty acid biosynthetic process"/>
    <property type="evidence" value="ECO:0007669"/>
    <property type="project" value="TreeGrafter"/>
</dbReference>
<evidence type="ECO:0000256" key="1">
    <source>
        <dbReference type="ARBA" id="ARBA00022679"/>
    </source>
</evidence>
<reference evidence="9" key="1">
    <citation type="submission" date="2014-07" db="EMBL/GenBank/DDBJ databases">
        <authorList>
            <person name="Monot Marc"/>
        </authorList>
    </citation>
    <scope>NUCLEOTIDE SEQUENCE</scope>
    <source>
        <strain evidence="9">7032989</strain>
        <strain evidence="7">7032994</strain>
    </source>
</reference>
<dbReference type="SUPFAM" id="SSF55048">
    <property type="entry name" value="Probable ACP-binding domain of malonyl-CoA ACP transacylase"/>
    <property type="match status" value="1"/>
</dbReference>
<evidence type="ECO:0000313" key="8">
    <source>
        <dbReference type="EMBL" id="CDS86364.1"/>
    </source>
</evidence>
<dbReference type="GO" id="GO:0005829">
    <property type="term" value="C:cytosol"/>
    <property type="evidence" value="ECO:0007669"/>
    <property type="project" value="TreeGrafter"/>
</dbReference>
<comment type="catalytic activity">
    <reaction evidence="3 4">
        <text>holo-[ACP] + malonyl-CoA = malonyl-[ACP] + CoA</text>
        <dbReference type="Rhea" id="RHEA:41792"/>
        <dbReference type="Rhea" id="RHEA-COMP:9623"/>
        <dbReference type="Rhea" id="RHEA-COMP:9685"/>
        <dbReference type="ChEBI" id="CHEBI:57287"/>
        <dbReference type="ChEBI" id="CHEBI:57384"/>
        <dbReference type="ChEBI" id="CHEBI:64479"/>
        <dbReference type="ChEBI" id="CHEBI:78449"/>
        <dbReference type="EC" id="2.3.1.39"/>
    </reaction>
</comment>
<dbReference type="Pfam" id="PF00698">
    <property type="entry name" value="Acyl_transf_1"/>
    <property type="match status" value="1"/>
</dbReference>
<organism evidence="9">
    <name type="scientific">Clostridioides difficile</name>
    <name type="common">Peptoclostridium difficile</name>
    <dbReference type="NCBI Taxonomy" id="1496"/>
    <lineage>
        <taxon>Bacteria</taxon>
        <taxon>Bacillati</taxon>
        <taxon>Bacillota</taxon>
        <taxon>Clostridia</taxon>
        <taxon>Peptostreptococcales</taxon>
        <taxon>Peptostreptococcaceae</taxon>
        <taxon>Clostridioides</taxon>
    </lineage>
</organism>
<proteinExistence type="inferred from homology"/>
<dbReference type="PANTHER" id="PTHR42681">
    <property type="entry name" value="MALONYL-COA-ACYL CARRIER PROTEIN TRANSACYLASE, MITOCHONDRIAL"/>
    <property type="match status" value="1"/>
</dbReference>
<dbReference type="Gene3D" id="3.30.70.250">
    <property type="entry name" value="Malonyl-CoA ACP transacylase, ACP-binding"/>
    <property type="match status" value="1"/>
</dbReference>
<evidence type="ECO:0000313" key="9">
    <source>
        <dbReference type="EMBL" id="CDT37526.1"/>
    </source>
</evidence>
<dbReference type="FunFam" id="3.30.70.250:FF:000001">
    <property type="entry name" value="Malonyl CoA-acyl carrier protein transacylase"/>
    <property type="match status" value="1"/>
</dbReference>
<gene>
    <name evidence="9" type="primary">fabD</name>
    <name evidence="9" type="ORF">BN1095_450088</name>
    <name evidence="8" type="ORF">BN1096_560087</name>
    <name evidence="7" type="ORF">BN1097_540089</name>
</gene>
<dbReference type="PATRIC" id="fig|1496.1373.peg.1016"/>
<dbReference type="GO" id="GO:0004314">
    <property type="term" value="F:[acyl-carrier-protein] S-malonyltransferase activity"/>
    <property type="evidence" value="ECO:0007669"/>
    <property type="project" value="UniProtKB-EC"/>
</dbReference>
<dbReference type="EMBL" id="LK932392">
    <property type="protein sequence ID" value="CDS85885.1"/>
    <property type="molecule type" value="Genomic_DNA"/>
</dbReference>
<dbReference type="InterPro" id="IPR014043">
    <property type="entry name" value="Acyl_transferase_dom"/>
</dbReference>
<dbReference type="PIRSF" id="PIRSF000446">
    <property type="entry name" value="Mct"/>
    <property type="match status" value="1"/>
</dbReference>
<dbReference type="InterPro" id="IPR016035">
    <property type="entry name" value="Acyl_Trfase/lysoPLipase"/>
</dbReference>
<dbReference type="EMBL" id="LK932509">
    <property type="protein sequence ID" value="CDS86364.1"/>
    <property type="molecule type" value="Genomic_DNA"/>
</dbReference>
<evidence type="ECO:0000259" key="6">
    <source>
        <dbReference type="SMART" id="SM00827"/>
    </source>
</evidence>
<dbReference type="Gene3D" id="3.40.366.10">
    <property type="entry name" value="Malonyl-Coenzyme A Acyl Carrier Protein, domain 2"/>
    <property type="match status" value="1"/>
</dbReference>
<comment type="similarity">
    <text evidence="4">Belongs to the fabD family.</text>
</comment>
<evidence type="ECO:0000256" key="4">
    <source>
        <dbReference type="PIRNR" id="PIRNR000446"/>
    </source>
</evidence>
<feature type="active site" evidence="5">
    <location>
        <position position="200"/>
    </location>
</feature>